<feature type="domain" description="KilA-N DNA-binding" evidence="1">
    <location>
        <begin position="15"/>
        <end position="101"/>
    </location>
</feature>
<gene>
    <name evidence="2" type="ORF">IAC04_07855</name>
</gene>
<dbReference type="InterPro" id="IPR018873">
    <property type="entry name" value="KilA-N_DNA-bd_domain"/>
</dbReference>
<evidence type="ECO:0000313" key="2">
    <source>
        <dbReference type="EMBL" id="HIZ86389.1"/>
    </source>
</evidence>
<reference evidence="2" key="1">
    <citation type="journal article" date="2021" name="PeerJ">
        <title>Extensive microbial diversity within the chicken gut microbiome revealed by metagenomics and culture.</title>
        <authorList>
            <person name="Gilroy R."/>
            <person name="Ravi A."/>
            <person name="Getino M."/>
            <person name="Pursley I."/>
            <person name="Horton D.L."/>
            <person name="Alikhan N.F."/>
            <person name="Baker D."/>
            <person name="Gharbi K."/>
            <person name="Hall N."/>
            <person name="Watson M."/>
            <person name="Adriaenssens E.M."/>
            <person name="Foster-Nyarko E."/>
            <person name="Jarju S."/>
            <person name="Secka A."/>
            <person name="Antonio M."/>
            <person name="Oren A."/>
            <person name="Chaudhuri R.R."/>
            <person name="La Ragione R."/>
            <person name="Hildebrand F."/>
            <person name="Pallen M.J."/>
        </authorList>
    </citation>
    <scope>NUCLEOTIDE SEQUENCE</scope>
    <source>
        <strain evidence="2">Gambia16-554</strain>
    </source>
</reference>
<evidence type="ECO:0000259" key="1">
    <source>
        <dbReference type="Pfam" id="PF10543"/>
    </source>
</evidence>
<dbReference type="EMBL" id="DXAW01000132">
    <property type="protein sequence ID" value="HIZ86389.1"/>
    <property type="molecule type" value="Genomic_DNA"/>
</dbReference>
<evidence type="ECO:0000313" key="3">
    <source>
        <dbReference type="Proteomes" id="UP000824115"/>
    </source>
</evidence>
<comment type="caution">
    <text evidence="2">The sequence shown here is derived from an EMBL/GenBank/DDBJ whole genome shotgun (WGS) entry which is preliminary data.</text>
</comment>
<protein>
    <submittedName>
        <fullName evidence="2">ORF6N domain-containing protein</fullName>
    </submittedName>
</protein>
<organism evidence="2 3">
    <name type="scientific">Candidatus Coprenecus stercoravium</name>
    <dbReference type="NCBI Taxonomy" id="2840735"/>
    <lineage>
        <taxon>Bacteria</taxon>
        <taxon>Pseudomonadati</taxon>
        <taxon>Bacteroidota</taxon>
        <taxon>Bacteroidia</taxon>
        <taxon>Bacteroidales</taxon>
        <taxon>Rikenellaceae</taxon>
        <taxon>Rikenellaceae incertae sedis</taxon>
        <taxon>Candidatus Coprenecus</taxon>
    </lineage>
</organism>
<accession>A0A9D2K9Y2</accession>
<name>A0A9D2K9Y2_9BACT</name>
<sequence>MENIVNFKDVEKVLLELRGQRVILDSDVAKLYGVETKRVNEAVKNNPDKFPDGYILHLNEDESQMSLRSKISTLKTAGRGEHTKYPPKAFTEKGLYMLATILKSPMATQTTIAIVETFAQIKELSRTVSRISESDNEQEQKSLIRHGGDILSDLLYQEVPVSDTETSIELNFAVLKLKHTVKRKK</sequence>
<reference evidence="2" key="2">
    <citation type="submission" date="2021-04" db="EMBL/GenBank/DDBJ databases">
        <authorList>
            <person name="Gilroy R."/>
        </authorList>
    </citation>
    <scope>NUCLEOTIDE SEQUENCE</scope>
    <source>
        <strain evidence="2">Gambia16-554</strain>
    </source>
</reference>
<dbReference type="Proteomes" id="UP000824115">
    <property type="component" value="Unassembled WGS sequence"/>
</dbReference>
<proteinExistence type="predicted"/>
<dbReference type="Pfam" id="PF10543">
    <property type="entry name" value="ORF6N"/>
    <property type="match status" value="1"/>
</dbReference>
<dbReference type="AlphaFoldDB" id="A0A9D2K9Y2"/>